<dbReference type="EMBL" id="JYIZ01000041">
    <property type="protein sequence ID" value="KJL42646.1"/>
    <property type="molecule type" value="Genomic_DNA"/>
</dbReference>
<accession>A0A0M2H8B6</accession>
<dbReference type="InterPro" id="IPR012338">
    <property type="entry name" value="Beta-lactam/transpept-like"/>
</dbReference>
<dbReference type="PANTHER" id="PTHR46825">
    <property type="entry name" value="D-ALANYL-D-ALANINE-CARBOXYPEPTIDASE/ENDOPEPTIDASE AMPH"/>
    <property type="match status" value="1"/>
</dbReference>
<proteinExistence type="predicted"/>
<dbReference type="Proteomes" id="UP000033956">
    <property type="component" value="Unassembled WGS sequence"/>
</dbReference>
<name>A0A0M2H8B6_9MICO</name>
<dbReference type="PATRIC" id="fig|92835.4.peg.1167"/>
<dbReference type="AlphaFoldDB" id="A0A0M2H8B6"/>
<gene>
    <name evidence="2" type="ORF">RS81_01148</name>
</gene>
<comment type="caution">
    <text evidence="2">The sequence shown here is derived from an EMBL/GenBank/DDBJ whole genome shotgun (WGS) entry which is preliminary data.</text>
</comment>
<feature type="domain" description="Beta-lactamase-related" evidence="1">
    <location>
        <begin position="42"/>
        <end position="355"/>
    </location>
</feature>
<evidence type="ECO:0000313" key="2">
    <source>
        <dbReference type="EMBL" id="KJL42646.1"/>
    </source>
</evidence>
<keyword evidence="2" id="KW-0378">Hydrolase</keyword>
<keyword evidence="2" id="KW-0645">Protease</keyword>
<dbReference type="InterPro" id="IPR050491">
    <property type="entry name" value="AmpC-like"/>
</dbReference>
<keyword evidence="2" id="KW-0121">Carboxypeptidase</keyword>
<evidence type="ECO:0000259" key="1">
    <source>
        <dbReference type="Pfam" id="PF00144"/>
    </source>
</evidence>
<dbReference type="InterPro" id="IPR001466">
    <property type="entry name" value="Beta-lactam-related"/>
</dbReference>
<reference evidence="2 3" key="1">
    <citation type="submission" date="2015-02" db="EMBL/GenBank/DDBJ databases">
        <title>Draft genome sequences of ten Microbacterium spp. with emphasis on heavy metal contaminated environments.</title>
        <authorList>
            <person name="Corretto E."/>
        </authorList>
    </citation>
    <scope>NUCLEOTIDE SEQUENCE [LARGE SCALE GENOMIC DNA]</scope>
    <source>
        <strain evidence="2 3">DSM 12510</strain>
    </source>
</reference>
<organism evidence="2 3">
    <name type="scientific">Microbacterium terrae</name>
    <dbReference type="NCBI Taxonomy" id="69369"/>
    <lineage>
        <taxon>Bacteria</taxon>
        <taxon>Bacillati</taxon>
        <taxon>Actinomycetota</taxon>
        <taxon>Actinomycetes</taxon>
        <taxon>Micrococcales</taxon>
        <taxon>Microbacteriaceae</taxon>
        <taxon>Microbacterium</taxon>
    </lineage>
</organism>
<protein>
    <submittedName>
        <fullName evidence="2">D-alanyl-D-alanine carboxypeptidase</fullName>
        <ecNumber evidence="2">3.4.16.4</ecNumber>
    </submittedName>
</protein>
<dbReference type="OrthoDB" id="3174977at2"/>
<sequence length="409" mass="41717">MLGVLAVSALVAVGCAPTGPVSVDTPEQVDVQLPDDTVAQLEDAVTSAMATTGASGAIVGVWAPWSGVWVEALGSQTPGGAAVTADMTFPAGRMTRAMTCDVLYQVAAAGIVRLDDSVSTYVAGVPNLSDVTLEQLCQSTSGIGAYRDRLSAEWLQNPERTWNPRELAGYGLGEGRSGEPGTAYRDSDAGYVLLGLALERATQKSAAELVDEYVVDRLGLANTRFEAFPAGTTPLTGLYSPAVKGGGRDCTTPTDVTATSFTTGYTDSGVATDIEDLGTYVQALAAGSLGADGNGRFDTEWPVSSSAPSWFTISGGTLHAGGLVGQVSSRQGYLVGGFSDPDTGLTVAFVLNNSTAKVAAAQSLGFELAAIASKAPAAAGQKAPEAGLPWTAEQQHAAVAENPICAPAE</sequence>
<dbReference type="EC" id="3.4.16.4" evidence="2"/>
<dbReference type="PANTHER" id="PTHR46825:SF7">
    <property type="entry name" value="D-ALANYL-D-ALANINE CARBOXYPEPTIDASE"/>
    <property type="match status" value="1"/>
</dbReference>
<dbReference type="GO" id="GO:0009002">
    <property type="term" value="F:serine-type D-Ala-D-Ala carboxypeptidase activity"/>
    <property type="evidence" value="ECO:0007669"/>
    <property type="project" value="UniProtKB-EC"/>
</dbReference>
<dbReference type="STRING" id="92835.RS81_01148"/>
<dbReference type="SUPFAM" id="SSF56601">
    <property type="entry name" value="beta-lactamase/transpeptidase-like"/>
    <property type="match status" value="1"/>
</dbReference>
<dbReference type="Pfam" id="PF00144">
    <property type="entry name" value="Beta-lactamase"/>
    <property type="match status" value="1"/>
</dbReference>
<dbReference type="Gene3D" id="3.40.710.10">
    <property type="entry name" value="DD-peptidase/beta-lactamase superfamily"/>
    <property type="match status" value="1"/>
</dbReference>
<keyword evidence="3" id="KW-1185">Reference proteome</keyword>
<evidence type="ECO:0000313" key="3">
    <source>
        <dbReference type="Proteomes" id="UP000033956"/>
    </source>
</evidence>